<dbReference type="EC" id="2.1.1.266" evidence="1"/>
<keyword evidence="1" id="KW-0698">rRNA processing</keyword>
<evidence type="ECO:0000313" key="2">
    <source>
        <dbReference type="EMBL" id="ARP97916.1"/>
    </source>
</evidence>
<protein>
    <recommendedName>
        <fullName evidence="1">Ribosomal RNA large subunit methyltransferase J</fullName>
        <ecNumber evidence="1">2.1.1.266</ecNumber>
    </recommendedName>
    <alternativeName>
        <fullName evidence="1">23S rRNA (adenine(2030)-N6)-methyltransferase</fullName>
    </alternativeName>
    <alternativeName>
        <fullName evidence="1">23S rRNA m6A2030 methyltransferase</fullName>
    </alternativeName>
</protein>
<keyword evidence="1 2" id="KW-0489">Methyltransferase</keyword>
<dbReference type="SUPFAM" id="SSF53335">
    <property type="entry name" value="S-adenosyl-L-methionine-dependent methyltransferases"/>
    <property type="match status" value="1"/>
</dbReference>
<feature type="active site" description="Proton acceptor" evidence="1">
    <location>
        <position position="166"/>
    </location>
</feature>
<proteinExistence type="inferred from homology"/>
<dbReference type="EMBL" id="CP021112">
    <property type="protein sequence ID" value="ARP97916.1"/>
    <property type="molecule type" value="Genomic_DNA"/>
</dbReference>
<accession>A0A1W6ZKK4</accession>
<dbReference type="GO" id="GO:0005829">
    <property type="term" value="C:cytosol"/>
    <property type="evidence" value="ECO:0007669"/>
    <property type="project" value="TreeGrafter"/>
</dbReference>
<keyword evidence="1 2" id="KW-0808">Transferase</keyword>
<feature type="binding site" evidence="1">
    <location>
        <position position="120"/>
    </location>
    <ligand>
        <name>S-adenosyl-L-methionine</name>
        <dbReference type="ChEBI" id="CHEBI:59789"/>
    </ligand>
</feature>
<dbReference type="Pfam" id="PF04378">
    <property type="entry name" value="RsmJ"/>
    <property type="match status" value="1"/>
</dbReference>
<keyword evidence="1" id="KW-0694">RNA-binding</keyword>
<dbReference type="PANTHER" id="PTHR37426:SF1">
    <property type="entry name" value="RIBOSOMAL RNA LARGE SUBUNIT METHYLTRANSFERASE J"/>
    <property type="match status" value="1"/>
</dbReference>
<feature type="binding site" evidence="1">
    <location>
        <position position="41"/>
    </location>
    <ligand>
        <name>S-adenosyl-L-methionine</name>
        <dbReference type="ChEBI" id="CHEBI:59789"/>
    </ligand>
</feature>
<feature type="binding site" evidence="1">
    <location>
        <position position="102"/>
    </location>
    <ligand>
        <name>S-adenosyl-L-methionine</name>
        <dbReference type="ChEBI" id="CHEBI:59789"/>
    </ligand>
</feature>
<feature type="binding site" evidence="1">
    <location>
        <position position="166"/>
    </location>
    <ligand>
        <name>S-adenosyl-L-methionine</name>
        <dbReference type="ChEBI" id="CHEBI:59789"/>
    </ligand>
</feature>
<feature type="binding site" evidence="1">
    <location>
        <position position="18"/>
    </location>
    <ligand>
        <name>S-adenosyl-L-methionine</name>
        <dbReference type="ChEBI" id="CHEBI:59789"/>
    </ligand>
</feature>
<evidence type="ECO:0000313" key="3">
    <source>
        <dbReference type="Proteomes" id="UP000194137"/>
    </source>
</evidence>
<dbReference type="GO" id="GO:0036307">
    <property type="term" value="F:23S rRNA (adenine(2030)-N(6))-methyltransferase activity"/>
    <property type="evidence" value="ECO:0007669"/>
    <property type="project" value="UniProtKB-UniRule"/>
</dbReference>
<feature type="binding site" evidence="1">
    <location>
        <begin position="145"/>
        <end position="146"/>
    </location>
    <ligand>
        <name>S-adenosyl-L-methionine</name>
        <dbReference type="ChEBI" id="CHEBI:59789"/>
    </ligand>
</feature>
<gene>
    <name evidence="1" type="primary">rlmJ</name>
    <name evidence="2" type="ORF">CAK95_01610</name>
</gene>
<keyword evidence="1" id="KW-0949">S-adenosyl-L-methionine</keyword>
<dbReference type="InterPro" id="IPR007473">
    <property type="entry name" value="RlmJ"/>
</dbReference>
<name>A0A1W6ZKK4_9HYPH</name>
<dbReference type="HAMAP" id="MF_00934">
    <property type="entry name" value="23SrRNA_methyltr_J"/>
    <property type="match status" value="1"/>
</dbReference>
<sequence length="281" mass="31202">MNYRHAFHAGNFADVVKHAILARIILYLQKKDAAFRVIDTHAGAGRYNLQGNEAIRGGEWQDGIGRIWTHQFTPIVAQLLAPYRNAIAAFNPDGRLAIYPGSPLLVRHWLRPQDRLIACELESGAAQALARHLRNDLLAKAVTIDGWTALNAYIPPKEKRGLVLIDPPYEERDELKRLAGALAAAHRKWSTGIFLAWYPIKDLREIAAFIRTLEKSGIANLLRIELVRDGVADGKLRGTGLMVINPPWTLAEEAKILLPALAEIFWPGDKATLRVGPVPAT</sequence>
<organism evidence="2 3">
    <name type="scientific">Pseudorhodoplanes sinuspersici</name>
    <dbReference type="NCBI Taxonomy" id="1235591"/>
    <lineage>
        <taxon>Bacteria</taxon>
        <taxon>Pseudomonadati</taxon>
        <taxon>Pseudomonadota</taxon>
        <taxon>Alphaproteobacteria</taxon>
        <taxon>Hyphomicrobiales</taxon>
        <taxon>Pseudorhodoplanes</taxon>
    </lineage>
</organism>
<keyword evidence="3" id="KW-1185">Reference proteome</keyword>
<comment type="catalytic activity">
    <reaction evidence="1">
        <text>adenosine(2030) in 23S rRNA + S-adenosyl-L-methionine = N(6)-methyladenosine(2030) in 23S rRNA + S-adenosyl-L-homocysteine + H(+)</text>
        <dbReference type="Rhea" id="RHEA:43736"/>
        <dbReference type="Rhea" id="RHEA-COMP:10668"/>
        <dbReference type="Rhea" id="RHEA-COMP:10669"/>
        <dbReference type="ChEBI" id="CHEBI:15378"/>
        <dbReference type="ChEBI" id="CHEBI:57856"/>
        <dbReference type="ChEBI" id="CHEBI:59789"/>
        <dbReference type="ChEBI" id="CHEBI:74411"/>
        <dbReference type="ChEBI" id="CHEBI:74449"/>
        <dbReference type="EC" id="2.1.1.266"/>
    </reaction>
</comment>
<dbReference type="GO" id="GO:0070475">
    <property type="term" value="P:rRNA base methylation"/>
    <property type="evidence" value="ECO:0007669"/>
    <property type="project" value="UniProtKB-UniRule"/>
</dbReference>
<comment type="subunit">
    <text evidence="1">Monomer.</text>
</comment>
<feature type="site" description="Interaction with substrate rRNA" evidence="1">
    <location>
        <position position="3"/>
    </location>
</feature>
<reference evidence="2 3" key="1">
    <citation type="submission" date="2017-05" db="EMBL/GenBank/DDBJ databases">
        <title>Full genome sequence of Pseudorhodoplanes sinuspersici.</title>
        <authorList>
            <person name="Dastgheib S.M.M."/>
            <person name="Shavandi M."/>
            <person name="Tirandaz H."/>
        </authorList>
    </citation>
    <scope>NUCLEOTIDE SEQUENCE [LARGE SCALE GENOMIC DNA]</scope>
    <source>
        <strain evidence="2 3">RIPI110</strain>
    </source>
</reference>
<dbReference type="KEGG" id="psin:CAK95_01610"/>
<dbReference type="STRING" id="1235591.CAK95_01610"/>
<dbReference type="PANTHER" id="PTHR37426">
    <property type="entry name" value="RIBOSOMAL RNA LARGE SUBUNIT METHYLTRANSFERASE J"/>
    <property type="match status" value="1"/>
</dbReference>
<dbReference type="OrthoDB" id="9791274at2"/>
<dbReference type="AlphaFoldDB" id="A0A1W6ZKK4"/>
<dbReference type="RefSeq" id="WP_086086236.1">
    <property type="nucleotide sequence ID" value="NZ_CP021112.1"/>
</dbReference>
<dbReference type="Proteomes" id="UP000194137">
    <property type="component" value="Chromosome"/>
</dbReference>
<comment type="function">
    <text evidence="1">Specifically methylates the adenine in position 2030 of 23S rRNA.</text>
</comment>
<dbReference type="Gene3D" id="3.40.50.150">
    <property type="entry name" value="Vaccinia Virus protein VP39"/>
    <property type="match status" value="1"/>
</dbReference>
<evidence type="ECO:0000256" key="1">
    <source>
        <dbReference type="HAMAP-Rule" id="MF_00934"/>
    </source>
</evidence>
<dbReference type="InterPro" id="IPR029063">
    <property type="entry name" value="SAM-dependent_MTases_sf"/>
</dbReference>
<dbReference type="GO" id="GO:0003723">
    <property type="term" value="F:RNA binding"/>
    <property type="evidence" value="ECO:0007669"/>
    <property type="project" value="UniProtKB-UniRule"/>
</dbReference>
<comment type="similarity">
    <text evidence="1">Belongs to the RlmJ family.</text>
</comment>